<evidence type="ECO:0000256" key="2">
    <source>
        <dbReference type="ARBA" id="ARBA00023315"/>
    </source>
</evidence>
<dbReference type="InterPro" id="IPR029058">
    <property type="entry name" value="AB_hydrolase_fold"/>
</dbReference>
<dbReference type="InterPro" id="IPR022211">
    <property type="entry name" value="PHBC_N"/>
</dbReference>
<keyword evidence="2 6" id="KW-0012">Acyltransferase</keyword>
<dbReference type="Pfam" id="PF12551">
    <property type="entry name" value="PHBC_N"/>
    <property type="match status" value="1"/>
</dbReference>
<evidence type="ECO:0000313" key="6">
    <source>
        <dbReference type="EMBL" id="ODA66095.1"/>
    </source>
</evidence>
<evidence type="ECO:0000259" key="4">
    <source>
        <dbReference type="Pfam" id="PF07167"/>
    </source>
</evidence>
<comment type="caution">
    <text evidence="6">The sequence shown here is derived from an EMBL/GenBank/DDBJ whole genome shotgun (WGS) entry which is preliminary data.</text>
</comment>
<evidence type="ECO:0000256" key="3">
    <source>
        <dbReference type="SAM" id="MobiDB-lite"/>
    </source>
</evidence>
<proteinExistence type="predicted"/>
<dbReference type="PANTHER" id="PTHR36837:SF5">
    <property type="entry name" value="POLY-3-HYDROXYBUTYRATE SYNTHASE"/>
    <property type="match status" value="1"/>
</dbReference>
<dbReference type="Pfam" id="PF07167">
    <property type="entry name" value="PhaC_N"/>
    <property type="match status" value="1"/>
</dbReference>
<evidence type="ECO:0000256" key="1">
    <source>
        <dbReference type="ARBA" id="ARBA00022679"/>
    </source>
</evidence>
<dbReference type="GO" id="GO:0042619">
    <property type="term" value="P:poly-hydroxybutyrate biosynthetic process"/>
    <property type="evidence" value="ECO:0007669"/>
    <property type="project" value="InterPro"/>
</dbReference>
<dbReference type="EMBL" id="MASI01000010">
    <property type="protein sequence ID" value="ODA66095.1"/>
    <property type="molecule type" value="Genomic_DNA"/>
</dbReference>
<dbReference type="PATRIC" id="fig|1177755.3.peg.2972"/>
<dbReference type="SUPFAM" id="SSF53474">
    <property type="entry name" value="alpha/beta-Hydrolases"/>
    <property type="match status" value="1"/>
</dbReference>
<gene>
    <name evidence="6" type="ORF">A7A08_02948</name>
</gene>
<dbReference type="GO" id="GO:0016746">
    <property type="term" value="F:acyltransferase activity"/>
    <property type="evidence" value="ECO:0007669"/>
    <property type="project" value="UniProtKB-KW"/>
</dbReference>
<dbReference type="PANTHER" id="PTHR36837">
    <property type="entry name" value="POLY(3-HYDROXYALKANOATE) POLYMERASE SUBUNIT PHAC"/>
    <property type="match status" value="1"/>
</dbReference>
<feature type="domain" description="Poly-beta-hydroxybutyrate polymerase N-terminal" evidence="4">
    <location>
        <begin position="120"/>
        <end position="288"/>
    </location>
</feature>
<reference evidence="6 7" key="1">
    <citation type="submission" date="2016-07" db="EMBL/GenBank/DDBJ databases">
        <title>Draft genome sequence of Methyloligella halotolerans C2T (VKM B-2706T=CCUG 61687T=DSM 25045T), a halotolerant polyhydroxybutyrate accumulating methylotroph.</title>
        <authorList>
            <person name="Vasilenko O.V."/>
            <person name="Doronina N.V."/>
            <person name="Poroshina M.N."/>
            <person name="Tarlachkov S.V."/>
            <person name="Trotsenko Y.A."/>
        </authorList>
    </citation>
    <scope>NUCLEOTIDE SEQUENCE [LARGE SCALE GENOMIC DNA]</scope>
    <source>
        <strain evidence="6 7">VKM B-2706</strain>
    </source>
</reference>
<dbReference type="RefSeq" id="WP_083226812.1">
    <property type="nucleotide sequence ID" value="NZ_MASI01000010.1"/>
</dbReference>
<dbReference type="STRING" id="1177755.A7A08_02948"/>
<dbReference type="Gene3D" id="3.40.50.1820">
    <property type="entry name" value="alpha/beta hydrolase"/>
    <property type="match status" value="1"/>
</dbReference>
<dbReference type="AlphaFoldDB" id="A0A1E2RVD8"/>
<evidence type="ECO:0000313" key="7">
    <source>
        <dbReference type="Proteomes" id="UP000095087"/>
    </source>
</evidence>
<dbReference type="InterPro" id="IPR010941">
    <property type="entry name" value="PhaC_N"/>
</dbReference>
<feature type="region of interest" description="Disordered" evidence="3">
    <location>
        <begin position="1"/>
        <end position="40"/>
    </location>
</feature>
<organism evidence="6 7">
    <name type="scientific">Methyloligella halotolerans</name>
    <dbReference type="NCBI Taxonomy" id="1177755"/>
    <lineage>
        <taxon>Bacteria</taxon>
        <taxon>Pseudomonadati</taxon>
        <taxon>Pseudomonadota</taxon>
        <taxon>Alphaproteobacteria</taxon>
        <taxon>Hyphomicrobiales</taxon>
        <taxon>Hyphomicrobiaceae</taxon>
        <taxon>Methyloligella</taxon>
    </lineage>
</organism>
<dbReference type="InterPro" id="IPR051321">
    <property type="entry name" value="PHA/PHB_synthase"/>
</dbReference>
<evidence type="ECO:0000259" key="5">
    <source>
        <dbReference type="Pfam" id="PF12551"/>
    </source>
</evidence>
<accession>A0A1E2RVD8</accession>
<feature type="compositionally biased region" description="Low complexity" evidence="3">
    <location>
        <begin position="21"/>
        <end position="34"/>
    </location>
</feature>
<keyword evidence="7" id="KW-1185">Reference proteome</keyword>
<name>A0A1E2RVD8_9HYPH</name>
<keyword evidence="1 6" id="KW-0808">Transferase</keyword>
<dbReference type="Proteomes" id="UP000095087">
    <property type="component" value="Unassembled WGS sequence"/>
</dbReference>
<protein>
    <submittedName>
        <fullName evidence="6">Poly-beta-hydroxybutyrate polymerase</fullName>
        <ecNumber evidence="6">2.3.1.-</ecNumber>
    </submittedName>
</protein>
<feature type="domain" description="Poly-beta-hydroxybutyrate polymerase N-terminal" evidence="5">
    <location>
        <begin position="41"/>
        <end position="82"/>
    </location>
</feature>
<dbReference type="EC" id="2.3.1.-" evidence="6"/>
<sequence>MNAPITKGPTGQPYQAPASPPSAEAGPRPAPSSSTHMEHQSFRALDRMVNAWTARATGGISPQALGLAFADWTLHLAAAPGKQMEAVADGWQKAAQLAAYGVQSLYNADTPPPATPGPGDNRFNGEAWRKNPYRLWAQSALLAEEWLNGVTRGVPGVSRHHANVVSFTLRQCLDVWSPSNLPWTNPEVVERTMQTGGANLAAGFRNWLEDLSLQIAGQPPAGTDAFQPGREVAVTPGKVVFRNHLIELIQYAPATETVVAEPVLIVPAWIMKYYILDLSPHNSLVRYLVEKGHTVLCISWRNVTAEDRDLSLEDYRRMGVMAALDAVTEIVPDRKVHAAGYCLGGTLLALAAGAMAEARDDRLASLTLFAAQTDFTEPGELELFIDDSQVSFLEGMMWDQGVLESRQMAGTFQLLRSNDLIWSRVVHDYLMGERTPMIDLMAWNADATRMPFMMHSDYLRKLFLQNELATGQYIVEGRPVALQNLRIPIFGVGTERDHVAPWHSAYKIHYLVETDVTFVLTSGGHNAGIVSEPGHKHRHFRMRETKVTDPVLSAEEWMTETVPTEGSWWPAWEAWLTERSTRERVAPPAMGAPERGYRPLQDAPGTYVLQR</sequence>